<dbReference type="RefSeq" id="WP_291325354.1">
    <property type="nucleotide sequence ID" value="NZ_JBHSRS010000063.1"/>
</dbReference>
<dbReference type="Proteomes" id="UP001596270">
    <property type="component" value="Unassembled WGS sequence"/>
</dbReference>
<name>A0ABW1U023_9BURK</name>
<comment type="caution">
    <text evidence="2">The sequence shown here is derived from an EMBL/GenBank/DDBJ whole genome shotgun (WGS) entry which is preliminary data.</text>
</comment>
<proteinExistence type="predicted"/>
<accession>A0ABW1U023</accession>
<keyword evidence="1" id="KW-0812">Transmembrane</keyword>
<reference evidence="3" key="1">
    <citation type="journal article" date="2019" name="Int. J. Syst. Evol. Microbiol.">
        <title>The Global Catalogue of Microorganisms (GCM) 10K type strain sequencing project: providing services to taxonomists for standard genome sequencing and annotation.</title>
        <authorList>
            <consortium name="The Broad Institute Genomics Platform"/>
            <consortium name="The Broad Institute Genome Sequencing Center for Infectious Disease"/>
            <person name="Wu L."/>
            <person name="Ma J."/>
        </authorList>
    </citation>
    <scope>NUCLEOTIDE SEQUENCE [LARGE SCALE GENOMIC DNA]</scope>
    <source>
        <strain evidence="3">CCUG 39402</strain>
    </source>
</reference>
<dbReference type="EMBL" id="JBHSRS010000063">
    <property type="protein sequence ID" value="MFC6282066.1"/>
    <property type="molecule type" value="Genomic_DNA"/>
</dbReference>
<evidence type="ECO:0000256" key="1">
    <source>
        <dbReference type="SAM" id="Phobius"/>
    </source>
</evidence>
<gene>
    <name evidence="2" type="ORF">ACFQND_12595</name>
</gene>
<sequence>MTLLVSCSLRPDGATLGVRWLVLVVILFGTIISSMGSTGSHGLAVISAALHAAPSSSAESHGHVHEDRGGELTMVNQSAGADHPHHGADHSHDKAHALPIVWSSAAPQLPSWWALVRPWIEMVQAARLERPPMG</sequence>
<keyword evidence="3" id="KW-1185">Reference proteome</keyword>
<keyword evidence="1" id="KW-0472">Membrane</keyword>
<keyword evidence="1" id="KW-1133">Transmembrane helix</keyword>
<protein>
    <submittedName>
        <fullName evidence="2">Uncharacterized protein</fullName>
    </submittedName>
</protein>
<feature type="transmembrane region" description="Helical" evidence="1">
    <location>
        <begin position="20"/>
        <end position="46"/>
    </location>
</feature>
<evidence type="ECO:0000313" key="3">
    <source>
        <dbReference type="Proteomes" id="UP001596270"/>
    </source>
</evidence>
<evidence type="ECO:0000313" key="2">
    <source>
        <dbReference type="EMBL" id="MFC6282066.1"/>
    </source>
</evidence>
<organism evidence="2 3">
    <name type="scientific">Polaromonas aquatica</name>
    <dbReference type="NCBI Taxonomy" id="332657"/>
    <lineage>
        <taxon>Bacteria</taxon>
        <taxon>Pseudomonadati</taxon>
        <taxon>Pseudomonadota</taxon>
        <taxon>Betaproteobacteria</taxon>
        <taxon>Burkholderiales</taxon>
        <taxon>Comamonadaceae</taxon>
        <taxon>Polaromonas</taxon>
    </lineage>
</organism>